<accession>A0ACB9LKG5</accession>
<name>A0ACB9LKG5_9MYRT</name>
<evidence type="ECO:0000313" key="2">
    <source>
        <dbReference type="Proteomes" id="UP001057402"/>
    </source>
</evidence>
<gene>
    <name evidence="1" type="ORF">MLD38_036453</name>
</gene>
<organism evidence="1 2">
    <name type="scientific">Melastoma candidum</name>
    <dbReference type="NCBI Taxonomy" id="119954"/>
    <lineage>
        <taxon>Eukaryota</taxon>
        <taxon>Viridiplantae</taxon>
        <taxon>Streptophyta</taxon>
        <taxon>Embryophyta</taxon>
        <taxon>Tracheophyta</taxon>
        <taxon>Spermatophyta</taxon>
        <taxon>Magnoliopsida</taxon>
        <taxon>eudicotyledons</taxon>
        <taxon>Gunneridae</taxon>
        <taxon>Pentapetalae</taxon>
        <taxon>rosids</taxon>
        <taxon>malvids</taxon>
        <taxon>Myrtales</taxon>
        <taxon>Melastomataceae</taxon>
        <taxon>Melastomatoideae</taxon>
        <taxon>Melastomateae</taxon>
        <taxon>Melastoma</taxon>
    </lineage>
</organism>
<sequence length="106" mass="12371">MQTKSTVLITTVVFFLNVLAVDMSIILYCTSFGSTRIMLIRGFLRAISNIKESKLLFGIYSYILAFSLILEYNIPMLKLRFRGYYILEFIETLSRTFQKSFLLFPI</sequence>
<proteinExistence type="predicted"/>
<evidence type="ECO:0000313" key="1">
    <source>
        <dbReference type="EMBL" id="KAI4311568.1"/>
    </source>
</evidence>
<dbReference type="EMBL" id="CM042890">
    <property type="protein sequence ID" value="KAI4311568.1"/>
    <property type="molecule type" value="Genomic_DNA"/>
</dbReference>
<comment type="caution">
    <text evidence="1">The sequence shown here is derived from an EMBL/GenBank/DDBJ whole genome shotgun (WGS) entry which is preliminary data.</text>
</comment>
<dbReference type="Proteomes" id="UP001057402">
    <property type="component" value="Chromosome 11"/>
</dbReference>
<keyword evidence="2" id="KW-1185">Reference proteome</keyword>
<reference evidence="2" key="1">
    <citation type="journal article" date="2023" name="Front. Plant Sci.">
        <title>Chromosomal-level genome assembly of Melastoma candidum provides insights into trichome evolution.</title>
        <authorList>
            <person name="Zhong Y."/>
            <person name="Wu W."/>
            <person name="Sun C."/>
            <person name="Zou P."/>
            <person name="Liu Y."/>
            <person name="Dai S."/>
            <person name="Zhou R."/>
        </authorList>
    </citation>
    <scope>NUCLEOTIDE SEQUENCE [LARGE SCALE GENOMIC DNA]</scope>
</reference>
<protein>
    <submittedName>
        <fullName evidence="1">Uncharacterized protein</fullName>
    </submittedName>
</protein>